<dbReference type="OrthoDB" id="9799122at2"/>
<dbReference type="InterPro" id="IPR001853">
    <property type="entry name" value="DSBA-like_thioredoxin_dom"/>
</dbReference>
<keyword evidence="3" id="KW-1185">Reference proteome</keyword>
<dbReference type="GO" id="GO:0016491">
    <property type="term" value="F:oxidoreductase activity"/>
    <property type="evidence" value="ECO:0007669"/>
    <property type="project" value="InterPro"/>
</dbReference>
<name>A0A0M0L8K1_9BACL</name>
<dbReference type="PANTHER" id="PTHR13887">
    <property type="entry name" value="GLUTATHIONE S-TRANSFERASE KAPPA"/>
    <property type="match status" value="1"/>
</dbReference>
<dbReference type="PANTHER" id="PTHR13887:SF41">
    <property type="entry name" value="THIOREDOXIN SUPERFAMILY PROTEIN"/>
    <property type="match status" value="1"/>
</dbReference>
<evidence type="ECO:0000313" key="2">
    <source>
        <dbReference type="EMBL" id="KOO47369.1"/>
    </source>
</evidence>
<reference evidence="3" key="1">
    <citation type="submission" date="2015-08" db="EMBL/GenBank/DDBJ databases">
        <title>Fjat-10028 dsm 16317.</title>
        <authorList>
            <person name="Liu B."/>
            <person name="Wang J."/>
            <person name="Zhu Y."/>
            <person name="Liu G."/>
            <person name="Chen Q."/>
            <person name="Chen Z."/>
            <person name="Lan J."/>
            <person name="Che J."/>
            <person name="Ge C."/>
            <person name="Shi H."/>
            <person name="Pan Z."/>
            <person name="Liu X."/>
        </authorList>
    </citation>
    <scope>NUCLEOTIDE SEQUENCE [LARGE SCALE GENOMIC DNA]</scope>
    <source>
        <strain evidence="3">DSM 16317</strain>
    </source>
</reference>
<dbReference type="RefSeq" id="WP_053419171.1">
    <property type="nucleotide sequence ID" value="NZ_LILB01000009.1"/>
</dbReference>
<proteinExistence type="predicted"/>
<sequence>MKIEIWSDYVCPFCYIGKRQLEKALQDTGFSEQTEIIFKSYQLDPNTPATSDLSMYEALAKKFGSTIEAAKAQTVGVAGRAKEVGLDFDFENMKPANTFKSHRLAKYAEAEGKAAEMTERLLRAHFIEAKQLGLTEVLVELAAEVGLNRERVLDVLNSDIYSSEVLADIQEASQIGVRGVPFFVLNRKYAISGAQPQELFEETIRKVAAEEGIQPTLKMMGAEGTGICEDGKCEL</sequence>
<dbReference type="GeneID" id="301138809"/>
<dbReference type="Pfam" id="PF01323">
    <property type="entry name" value="DSBA"/>
    <property type="match status" value="1"/>
</dbReference>
<dbReference type="Gene3D" id="3.40.30.10">
    <property type="entry name" value="Glutaredoxin"/>
    <property type="match status" value="1"/>
</dbReference>
<organism evidence="2 3">
    <name type="scientific">Viridibacillus arvi</name>
    <dbReference type="NCBI Taxonomy" id="263475"/>
    <lineage>
        <taxon>Bacteria</taxon>
        <taxon>Bacillati</taxon>
        <taxon>Bacillota</taxon>
        <taxon>Bacilli</taxon>
        <taxon>Bacillales</taxon>
        <taxon>Caryophanaceae</taxon>
        <taxon>Viridibacillus</taxon>
    </lineage>
</organism>
<dbReference type="InterPro" id="IPR036249">
    <property type="entry name" value="Thioredoxin-like_sf"/>
</dbReference>
<feature type="domain" description="DSBA-like thioredoxin" evidence="1">
    <location>
        <begin position="3"/>
        <end position="204"/>
    </location>
</feature>
<accession>A0A0M0L8K1</accession>
<dbReference type="EMBL" id="LILB01000009">
    <property type="protein sequence ID" value="KOO47369.1"/>
    <property type="molecule type" value="Genomic_DNA"/>
</dbReference>
<dbReference type="Proteomes" id="UP000036867">
    <property type="component" value="Unassembled WGS sequence"/>
</dbReference>
<dbReference type="PATRIC" id="fig|263475.3.peg.231"/>
<dbReference type="CDD" id="cd03024">
    <property type="entry name" value="DsbA_FrnE"/>
    <property type="match status" value="1"/>
</dbReference>
<gene>
    <name evidence="2" type="ORF">AMD00_22160</name>
</gene>
<dbReference type="SUPFAM" id="SSF52833">
    <property type="entry name" value="Thioredoxin-like"/>
    <property type="match status" value="1"/>
</dbReference>
<dbReference type="STRING" id="263475.AMD00_22160"/>
<comment type="caution">
    <text evidence="2">The sequence shown here is derived from an EMBL/GenBank/DDBJ whole genome shotgun (WGS) entry which is preliminary data.</text>
</comment>
<dbReference type="AlphaFoldDB" id="A0A0M0L8K1"/>
<evidence type="ECO:0000259" key="1">
    <source>
        <dbReference type="Pfam" id="PF01323"/>
    </source>
</evidence>
<evidence type="ECO:0000313" key="3">
    <source>
        <dbReference type="Proteomes" id="UP000036867"/>
    </source>
</evidence>
<protein>
    <submittedName>
        <fullName evidence="2">Disulfide bond formation protein DsbA</fullName>
    </submittedName>
</protein>